<dbReference type="PANTHER" id="PTHR24161">
    <property type="entry name" value="ANK_REP_REGION DOMAIN-CONTAINING PROTEIN-RELATED"/>
    <property type="match status" value="1"/>
</dbReference>
<dbReference type="Gene3D" id="1.25.40.20">
    <property type="entry name" value="Ankyrin repeat-containing domain"/>
    <property type="match status" value="1"/>
</dbReference>
<keyword evidence="5" id="KW-1185">Reference proteome</keyword>
<dbReference type="SUPFAM" id="SSF48403">
    <property type="entry name" value="Ankyrin repeat"/>
    <property type="match status" value="1"/>
</dbReference>
<gene>
    <name evidence="4" type="ORF">MNOR_LOCUS28506</name>
</gene>
<dbReference type="InterPro" id="IPR002110">
    <property type="entry name" value="Ankyrin_rpt"/>
</dbReference>
<feature type="region of interest" description="Disordered" evidence="3">
    <location>
        <begin position="1"/>
        <end position="83"/>
    </location>
</feature>
<proteinExistence type="predicted"/>
<evidence type="ECO:0000256" key="1">
    <source>
        <dbReference type="ARBA" id="ARBA00022737"/>
    </source>
</evidence>
<dbReference type="InterPro" id="IPR036770">
    <property type="entry name" value="Ankyrin_rpt-contain_sf"/>
</dbReference>
<evidence type="ECO:0000256" key="3">
    <source>
        <dbReference type="SAM" id="MobiDB-lite"/>
    </source>
</evidence>
<comment type="caution">
    <text evidence="4">The sequence shown here is derived from an EMBL/GenBank/DDBJ whole genome shotgun (WGS) entry which is preliminary data.</text>
</comment>
<dbReference type="Proteomes" id="UP001497623">
    <property type="component" value="Unassembled WGS sequence"/>
</dbReference>
<protein>
    <submittedName>
        <fullName evidence="4">Uncharacterized protein</fullName>
    </submittedName>
</protein>
<dbReference type="AlphaFoldDB" id="A0AAV2RRH8"/>
<evidence type="ECO:0000313" key="4">
    <source>
        <dbReference type="EMBL" id="CAL4139762.1"/>
    </source>
</evidence>
<dbReference type="EMBL" id="CAXKWB010031560">
    <property type="protein sequence ID" value="CAL4139762.1"/>
    <property type="molecule type" value="Genomic_DNA"/>
</dbReference>
<feature type="compositionally biased region" description="Polar residues" evidence="3">
    <location>
        <begin position="1"/>
        <end position="10"/>
    </location>
</feature>
<sequence length="415" mass="47050">MNKKCATSTHSIEEDTPGKLKTHVENGSNISSEDEQTLLDRYQQMSEDDDVFKTQESGDDTNNDEHSLVDQGHSSAESKKEKRMEDLNFTNKDMDANVSLLDIDPDNFLSEFFSLQKEHEDQNDEHSIHSDDTDLTLCSEHEHPLRRISEKIDLDHRDSEDDCLLVTSQNPLNTDNRYEADESDINTPGNKDKNILKARDSISKRKRSLLRLSISKGKAVDEPSPTLVYRKKCEQPLCSCPDWKALIKTCPILPKDIFWAASLGCQEAVFWWLDNGLGNINSVTSKGEGLIHAAATCEDPNMLHHLLMYGDVHLNIKDALGRTPVMMAAFYGRILHLRILLTSNIKCLADLMITDVWGSRVLQLAYRWRAWKAVQTLLLCGNVHNNQDLQELLISAQMHGQDMVVDMLSNSPYNL</sequence>
<accession>A0AAV2RRH8</accession>
<feature type="region of interest" description="Disordered" evidence="3">
    <location>
        <begin position="168"/>
        <end position="192"/>
    </location>
</feature>
<dbReference type="Pfam" id="PF12796">
    <property type="entry name" value="Ank_2"/>
    <property type="match status" value="1"/>
</dbReference>
<feature type="compositionally biased region" description="Basic and acidic residues" evidence="3">
    <location>
        <begin position="11"/>
        <end position="24"/>
    </location>
</feature>
<keyword evidence="1" id="KW-0677">Repeat</keyword>
<name>A0AAV2RRH8_MEGNR</name>
<keyword evidence="2" id="KW-0040">ANK repeat</keyword>
<evidence type="ECO:0000313" key="5">
    <source>
        <dbReference type="Proteomes" id="UP001497623"/>
    </source>
</evidence>
<reference evidence="4 5" key="1">
    <citation type="submission" date="2024-05" db="EMBL/GenBank/DDBJ databases">
        <authorList>
            <person name="Wallberg A."/>
        </authorList>
    </citation>
    <scope>NUCLEOTIDE SEQUENCE [LARGE SCALE GENOMIC DNA]</scope>
</reference>
<dbReference type="PANTHER" id="PTHR24161:SF85">
    <property type="entry name" value="PALMITOYLTRANSFERASE HIP14"/>
    <property type="match status" value="1"/>
</dbReference>
<evidence type="ECO:0000256" key="2">
    <source>
        <dbReference type="ARBA" id="ARBA00023043"/>
    </source>
</evidence>
<organism evidence="4 5">
    <name type="scientific">Meganyctiphanes norvegica</name>
    <name type="common">Northern krill</name>
    <name type="synonym">Thysanopoda norvegica</name>
    <dbReference type="NCBI Taxonomy" id="48144"/>
    <lineage>
        <taxon>Eukaryota</taxon>
        <taxon>Metazoa</taxon>
        <taxon>Ecdysozoa</taxon>
        <taxon>Arthropoda</taxon>
        <taxon>Crustacea</taxon>
        <taxon>Multicrustacea</taxon>
        <taxon>Malacostraca</taxon>
        <taxon>Eumalacostraca</taxon>
        <taxon>Eucarida</taxon>
        <taxon>Euphausiacea</taxon>
        <taxon>Euphausiidae</taxon>
        <taxon>Meganyctiphanes</taxon>
    </lineage>
</organism>